<dbReference type="SUPFAM" id="SSF47336">
    <property type="entry name" value="ACP-like"/>
    <property type="match status" value="2"/>
</dbReference>
<comment type="caution">
    <text evidence="2">The sequence shown here is derived from an EMBL/GenBank/DDBJ whole genome shotgun (WGS) entry which is preliminary data.</text>
</comment>
<proteinExistence type="predicted"/>
<keyword evidence="3" id="KW-1185">Reference proteome</keyword>
<dbReference type="InterPro" id="IPR010071">
    <property type="entry name" value="AA_adenyl_dom"/>
</dbReference>
<dbReference type="Pfam" id="PF00668">
    <property type="entry name" value="Condensation"/>
    <property type="match status" value="3"/>
</dbReference>
<dbReference type="Gene3D" id="3.30.559.30">
    <property type="entry name" value="Nonribosomal peptide synthetase, condensation domain"/>
    <property type="match status" value="3"/>
</dbReference>
<gene>
    <name evidence="2" type="ORF">WNY63_06570</name>
</gene>
<evidence type="ECO:0000313" key="2">
    <source>
        <dbReference type="EMBL" id="MEM5550389.1"/>
    </source>
</evidence>
<evidence type="ECO:0000313" key="3">
    <source>
        <dbReference type="Proteomes" id="UP001388366"/>
    </source>
</evidence>
<name>A0ABU9U047_9GAMM</name>
<dbReference type="Pfam" id="PF00550">
    <property type="entry name" value="PP-binding"/>
    <property type="match status" value="2"/>
</dbReference>
<dbReference type="InterPro" id="IPR009081">
    <property type="entry name" value="PP-bd_ACP"/>
</dbReference>
<dbReference type="Gene3D" id="3.40.50.12780">
    <property type="entry name" value="N-terminal domain of ligase-like"/>
    <property type="match status" value="2"/>
</dbReference>
<dbReference type="InterPro" id="IPR000873">
    <property type="entry name" value="AMP-dep_synth/lig_dom"/>
</dbReference>
<dbReference type="PROSITE" id="PS50075">
    <property type="entry name" value="CARRIER"/>
    <property type="match status" value="2"/>
</dbReference>
<dbReference type="SUPFAM" id="SSF56801">
    <property type="entry name" value="Acetyl-CoA synthetase-like"/>
    <property type="match status" value="2"/>
</dbReference>
<dbReference type="InterPro" id="IPR023213">
    <property type="entry name" value="CAT-like_dom_sf"/>
</dbReference>
<dbReference type="Gene3D" id="3.30.559.10">
    <property type="entry name" value="Chloramphenicol acetyltransferase-like domain"/>
    <property type="match status" value="3"/>
</dbReference>
<dbReference type="PANTHER" id="PTHR45527">
    <property type="entry name" value="NONRIBOSOMAL PEPTIDE SYNTHETASE"/>
    <property type="match status" value="1"/>
</dbReference>
<dbReference type="PANTHER" id="PTHR45527:SF1">
    <property type="entry name" value="FATTY ACID SYNTHASE"/>
    <property type="match status" value="1"/>
</dbReference>
<dbReference type="RefSeq" id="WP_342883580.1">
    <property type="nucleotide sequence ID" value="NZ_JBBMQU010000008.1"/>
</dbReference>
<dbReference type="NCBIfam" id="TIGR01733">
    <property type="entry name" value="AA-adenyl-dom"/>
    <property type="match status" value="2"/>
</dbReference>
<dbReference type="PROSITE" id="PS00455">
    <property type="entry name" value="AMP_BINDING"/>
    <property type="match status" value="1"/>
</dbReference>
<dbReference type="InterPro" id="IPR042099">
    <property type="entry name" value="ANL_N_sf"/>
</dbReference>
<organism evidence="2 3">
    <name type="scientific">Pseudoalteromonas neustonica</name>
    <dbReference type="NCBI Taxonomy" id="1840331"/>
    <lineage>
        <taxon>Bacteria</taxon>
        <taxon>Pseudomonadati</taxon>
        <taxon>Pseudomonadota</taxon>
        <taxon>Gammaproteobacteria</taxon>
        <taxon>Alteromonadales</taxon>
        <taxon>Pseudoalteromonadaceae</taxon>
        <taxon>Pseudoalteromonas</taxon>
    </lineage>
</organism>
<dbReference type="Gene3D" id="1.10.1200.10">
    <property type="entry name" value="ACP-like"/>
    <property type="match status" value="2"/>
</dbReference>
<dbReference type="InterPro" id="IPR020845">
    <property type="entry name" value="AMP-binding_CS"/>
</dbReference>
<dbReference type="Pfam" id="PF00501">
    <property type="entry name" value="AMP-binding"/>
    <property type="match status" value="2"/>
</dbReference>
<dbReference type="CDD" id="cd05930">
    <property type="entry name" value="A_NRPS"/>
    <property type="match status" value="2"/>
</dbReference>
<dbReference type="Pfam" id="PF13193">
    <property type="entry name" value="AMP-binding_C"/>
    <property type="match status" value="2"/>
</dbReference>
<dbReference type="InterPro" id="IPR045851">
    <property type="entry name" value="AMP-bd_C_sf"/>
</dbReference>
<dbReference type="EMBL" id="JBBMQU010000008">
    <property type="protein sequence ID" value="MEM5550389.1"/>
    <property type="molecule type" value="Genomic_DNA"/>
</dbReference>
<evidence type="ECO:0000259" key="1">
    <source>
        <dbReference type="PROSITE" id="PS50075"/>
    </source>
</evidence>
<dbReference type="Proteomes" id="UP001388366">
    <property type="component" value="Unassembled WGS sequence"/>
</dbReference>
<feature type="domain" description="Carrier" evidence="1">
    <location>
        <begin position="1004"/>
        <end position="1078"/>
    </location>
</feature>
<dbReference type="NCBIfam" id="NF003417">
    <property type="entry name" value="PRK04813.1"/>
    <property type="match status" value="2"/>
</dbReference>
<accession>A0ABU9U047</accession>
<protein>
    <submittedName>
        <fullName evidence="2">Amino acid adenylation domain-containing protein</fullName>
    </submittedName>
</protein>
<dbReference type="InterPro" id="IPR025110">
    <property type="entry name" value="AMP-bd_C"/>
</dbReference>
<dbReference type="InterPro" id="IPR001242">
    <property type="entry name" value="Condensation_dom"/>
</dbReference>
<reference evidence="2 3" key="1">
    <citation type="submission" date="2024-03" db="EMBL/GenBank/DDBJ databases">
        <title>Community enrichment and isolation of bacterial strains for fucoidan degradation.</title>
        <authorList>
            <person name="Sichert A."/>
        </authorList>
    </citation>
    <scope>NUCLEOTIDE SEQUENCE [LARGE SCALE GENOMIC DNA]</scope>
    <source>
        <strain evidence="2 3">AS81</strain>
    </source>
</reference>
<dbReference type="SUPFAM" id="SSF52777">
    <property type="entry name" value="CoA-dependent acyltransferases"/>
    <property type="match status" value="6"/>
</dbReference>
<sequence length="2577" mass="286846">MAERRVRKRDRLTALSDTQKAQLAQRINNTDNIKSELNVLAKRIDTSVAVTLTAAQKRLWTAWKLSPQDPAYNLAGSLSFKGRLDGNLVQACFSELVQRHGALNVRFEEHDELGAVQVWRNDAAFEFTHKTVEEKEASAKLTTLAQQPFDLTKDLLLKVALLESDKSCQLLVVMHHIVTDGTSMQMLFDQFMSLYGAKQVGQTANLKASNIDFLDYASWLNAKAPYQGEYTKQLNKWQDRLQGDFEPLALPANNANRQARGYEISHSQSELDLQTWQDIQGLAKSLSVTPFLLLLSVFQLLQHRYSAHSIINVGVPVANRHRAETLGLVGFFVNTQLNQLIFSECDTFRSLLNQAQDFQRFAQGNQDLPFDDLVNALNVERTTGIHPLFQVMFNYLRRDRSAIQALNGVELVDTYAHRFTMPFDLQLDVIEVSEGLNTQSTLTLNLYYAKPLYSQDFAEQCLEDVKDLLCNVREHLNTPLANSQWHLGSSGLKLSKFGKSAAADEFSQGVLSQIQQQVNLNPDKPALTYEHESLSYAQFDAKCNQLAHYLIDQHIYRESKAGVLMTRSPEMVISLHAIMRAGAAYVPLDPSLPVERLNYIIEQSGLSLIISNIDVPELALGCQKFNALALDEFASCAPKLDYFSNQAAYAIFTSGSTGKPKGVLNTHEALANRIRWQQRAYPLTGDDIVLQKTPFGFDVSVWEFFWPFMYGARLVVAPPEVHKEPMQLAQTIEQHQVNVLHFVPSMLKAFADSPFSAKCTSISRILCSGEVLGIEVVEACKQQLPNASIHNLYGPTEAAIDVSYFDCDSPITTSVPIGEAIQGIELYVLDSVLNTVPVNAMGELYISGIGLARGYVGRADLTAERFLASPFSERGERLYRTGDLVRWREDGKLIYLGRIDDQVKLNGLRIELDEIQHVLLSLPEVLDAAVTVSKTTPAQLLGHLVFKDEVNTDEIAQKLSELLPAYMVPRHFHVLTQLPVNHNGKLDRKALNHTLPQTSREFSPPITEMEVRLAAIWTEVLSVEKVGRDDRFYDLGGDSIAAIKIVGRCQNARINLAPTELFSNLTLAECAQSCASQDTQALIPALQQTLKPLSYAQLRMWVAYQLAPSSDAYHIAGYLNAKGHLAIDLTQQVFTQLLTRHSALGCRFVEEHDIIMQQLGFYQEIDLVKLTDHQAAKDWVSEPFDLLYQAPIRIALVPGVQGDTIYVVMHHIIADGWSLDLLLSDFATLYKAASTNSKNIPVQTLSDIDYGDYAAWQRSELQAEKIKTQTHYWQQTLGGEYTPLTLPRSQSQLTDEQFEQGELTAHIEHSALMQLKSLATELNASVFSVLMAAWQLALAKYSGAQRLHIGVPASLRSSVQTQNMVGLFVNTLVIRGDINAQLSLPALIGRCNEQIKQAQQNQDVPYEQVIKACSGANNSELFDAMLNHQVVSQNTELDLGACSARIAPLASKDAKLDLVLHSTEIGEQGIQLTLHFNASKYDASLMQRVLKSFQLILSMAKDFDEKPIDQVLQARLGFDVPLNHGVGTKSTVDPNILSQLSRYTHSDGVAIKMADSSMSYQSLDEVSNQLAHYLIAQGVEQQQCVGLVFKRSPEMLISLLAVLKVGAVYVPIDPTLPAERQQSIIAQSQLKGILSNTDLKVTSEVPIWDWQQLELTSLATTGLNRASHPEQLAYLLFTSGSTGKPKGVSVTHGGLANYLAFATKTYGMQVSHSLVSSTLSFDATITSLLSPLWMGKTLSLMSTQEHELATLGSEINNAVQPCLFKITPAHLDAMLLANILKYNDTHHVFVVGGDKLLASTVSSLKQFLPNIRVFNEYGPTETVVGCSIVEVSEQYIDKYSVIPITHAIDNTQLYVLSPQLNPCAVGVAGELYIAGEGVARGYINRFDLTAERFIANPFDELGSRLYRTGDLVCWDEDGELTFLGRTDHQVKIKGYRIELGEIDAQLMVCNGVKESVAIVDDSSNASSIIAFVSGEQLEEQLILASLAQHLPNYMLPTTVVILDALPLTHNGKIDRKALQIPAKAQVTFSAPQTALEKQVARLWRELFEREQIGLHDDFFKLGGDSVLALQFIAKLKTLTGQQVPLNALFEHAQLAAFCYKMQDLQDSIAVDLLANHSTQAPAAPNQQSLWVAHQLAKSQGQSDSYNIVGGANIEGELELNLLQSALDDVVKRHKVLQSKFIEQNSDIAAYFDVNIKVTLDYQDVSELGLTTSDINGIQTQFASHKFELDNPPLLAVLLLKLADNKHQLLVNMHHIISDGWSVGILIDELGHFYLAHQQGVETCLAPLEFDYFDYAIWQHSRLSSEEYTHVKHFWTHALDNAPATSVIAPQKVISQGADTRGAFAQVTFSEAQKAQLLTQAKHLGVSLNILLMSGYLLFLHRLTGQKDLIIGIDSAGREHLGLSSLLGYFVKVLPVRSLVNGSTSYYDYVHYIKKQLSDVMTHQLWGLEDIIKLVKPARQGEMPPLIQQLFVLQNVPQGNWPVKSHQVEPLQQVGELHSKFANGLFITDDDELICNWMFRTNMYNEASMQSALEQWQVFVMQLLAWHDAPISELLKPQSTIKERTAKRKTKFKGLIKY</sequence>
<dbReference type="InterPro" id="IPR036736">
    <property type="entry name" value="ACP-like_sf"/>
</dbReference>
<dbReference type="Gene3D" id="3.30.300.30">
    <property type="match status" value="2"/>
</dbReference>
<feature type="domain" description="Carrier" evidence="1">
    <location>
        <begin position="2030"/>
        <end position="2105"/>
    </location>
</feature>